<accession>A0A0J7MZ61</accession>
<gene>
    <name evidence="2" type="ORF">RF55_15532</name>
</gene>
<protein>
    <submittedName>
        <fullName evidence="2">Uncharacterized protein</fullName>
    </submittedName>
</protein>
<keyword evidence="3" id="KW-1185">Reference proteome</keyword>
<feature type="compositionally biased region" description="Polar residues" evidence="1">
    <location>
        <begin position="53"/>
        <end position="68"/>
    </location>
</feature>
<dbReference type="Proteomes" id="UP000036403">
    <property type="component" value="Unassembled WGS sequence"/>
</dbReference>
<evidence type="ECO:0000313" key="3">
    <source>
        <dbReference type="Proteomes" id="UP000036403"/>
    </source>
</evidence>
<dbReference type="PaxDb" id="67767-A0A0J7MZ61"/>
<dbReference type="EMBL" id="LBMM01013260">
    <property type="protein sequence ID" value="KMQ85735.1"/>
    <property type="molecule type" value="Genomic_DNA"/>
</dbReference>
<evidence type="ECO:0000256" key="1">
    <source>
        <dbReference type="SAM" id="MobiDB-lite"/>
    </source>
</evidence>
<name>A0A0J7MZ61_LASNI</name>
<sequence length="68" mass="7526">MEDQPSKPAIDPEAEENTTGLEKLPKTTDMPETTPDIGQHAEEVDSQRDDMEPSQQCAQQEEVQKSGV</sequence>
<reference evidence="2 3" key="1">
    <citation type="submission" date="2015-04" db="EMBL/GenBank/DDBJ databases">
        <title>Lasius niger genome sequencing.</title>
        <authorList>
            <person name="Konorov E.A."/>
            <person name="Nikitin M.A."/>
            <person name="Kirill M.V."/>
            <person name="Chang P."/>
        </authorList>
    </citation>
    <scope>NUCLEOTIDE SEQUENCE [LARGE SCALE GENOMIC DNA]</scope>
    <source>
        <tissue evidence="2">Whole</tissue>
    </source>
</reference>
<feature type="compositionally biased region" description="Basic and acidic residues" evidence="1">
    <location>
        <begin position="39"/>
        <end position="51"/>
    </location>
</feature>
<comment type="caution">
    <text evidence="2">The sequence shown here is derived from an EMBL/GenBank/DDBJ whole genome shotgun (WGS) entry which is preliminary data.</text>
</comment>
<evidence type="ECO:0000313" key="2">
    <source>
        <dbReference type="EMBL" id="KMQ85735.1"/>
    </source>
</evidence>
<dbReference type="AlphaFoldDB" id="A0A0J7MZ61"/>
<proteinExistence type="predicted"/>
<feature type="region of interest" description="Disordered" evidence="1">
    <location>
        <begin position="1"/>
        <end position="68"/>
    </location>
</feature>
<organism evidence="2 3">
    <name type="scientific">Lasius niger</name>
    <name type="common">Black garden ant</name>
    <dbReference type="NCBI Taxonomy" id="67767"/>
    <lineage>
        <taxon>Eukaryota</taxon>
        <taxon>Metazoa</taxon>
        <taxon>Ecdysozoa</taxon>
        <taxon>Arthropoda</taxon>
        <taxon>Hexapoda</taxon>
        <taxon>Insecta</taxon>
        <taxon>Pterygota</taxon>
        <taxon>Neoptera</taxon>
        <taxon>Endopterygota</taxon>
        <taxon>Hymenoptera</taxon>
        <taxon>Apocrita</taxon>
        <taxon>Aculeata</taxon>
        <taxon>Formicoidea</taxon>
        <taxon>Formicidae</taxon>
        <taxon>Formicinae</taxon>
        <taxon>Lasius</taxon>
        <taxon>Lasius</taxon>
    </lineage>
</organism>